<dbReference type="CDD" id="cd18578">
    <property type="entry name" value="ABC_6TM_Pgp_ABCB1_D2_like"/>
    <property type="match status" value="1"/>
</dbReference>
<dbReference type="EMBL" id="JH711580">
    <property type="protein sequence ID" value="EIW79967.1"/>
    <property type="molecule type" value="Genomic_DNA"/>
</dbReference>
<dbReference type="Gene3D" id="3.40.50.300">
    <property type="entry name" value="P-loop containing nucleotide triphosphate hydrolases"/>
    <property type="match status" value="2"/>
</dbReference>
<dbReference type="GO" id="GO:0005886">
    <property type="term" value="C:plasma membrane"/>
    <property type="evidence" value="ECO:0007669"/>
    <property type="project" value="UniProtKB-SubCell"/>
</dbReference>
<feature type="transmembrane region" description="Helical" evidence="10">
    <location>
        <begin position="250"/>
        <end position="271"/>
    </location>
</feature>
<evidence type="ECO:0000259" key="11">
    <source>
        <dbReference type="PROSITE" id="PS50893"/>
    </source>
</evidence>
<evidence type="ECO:0000313" key="14">
    <source>
        <dbReference type="Proteomes" id="UP000053558"/>
    </source>
</evidence>
<dbReference type="Pfam" id="PF00664">
    <property type="entry name" value="ABC_membrane"/>
    <property type="match status" value="2"/>
</dbReference>
<keyword evidence="8 10" id="KW-0472">Membrane</keyword>
<dbReference type="InterPro" id="IPR003439">
    <property type="entry name" value="ABC_transporter-like_ATP-bd"/>
</dbReference>
<dbReference type="GO" id="GO:0016887">
    <property type="term" value="F:ATP hydrolysis activity"/>
    <property type="evidence" value="ECO:0007669"/>
    <property type="project" value="InterPro"/>
</dbReference>
<dbReference type="Proteomes" id="UP000053558">
    <property type="component" value="Unassembled WGS sequence"/>
</dbReference>
<dbReference type="InterPro" id="IPR039421">
    <property type="entry name" value="Type_1_exporter"/>
</dbReference>
<evidence type="ECO:0000256" key="5">
    <source>
        <dbReference type="ARBA" id="ARBA00022741"/>
    </source>
</evidence>
<evidence type="ECO:0000256" key="4">
    <source>
        <dbReference type="ARBA" id="ARBA00022692"/>
    </source>
</evidence>
<dbReference type="Gene3D" id="1.20.1560.10">
    <property type="entry name" value="ABC transporter type 1, transmembrane domain"/>
    <property type="match status" value="2"/>
</dbReference>
<dbReference type="PROSITE" id="PS50893">
    <property type="entry name" value="ABC_TRANSPORTER_2"/>
    <property type="match status" value="2"/>
</dbReference>
<evidence type="ECO:0000256" key="6">
    <source>
        <dbReference type="ARBA" id="ARBA00022840"/>
    </source>
</evidence>
<feature type="domain" description="ABC transmembrane type-1" evidence="12">
    <location>
        <begin position="82"/>
        <end position="391"/>
    </location>
</feature>
<keyword evidence="6" id="KW-0067">ATP-binding</keyword>
<keyword evidence="7 10" id="KW-1133">Transmembrane helix</keyword>
<evidence type="ECO:0000256" key="3">
    <source>
        <dbReference type="ARBA" id="ARBA00022475"/>
    </source>
</evidence>
<keyword evidence="5" id="KW-0547">Nucleotide-binding</keyword>
<evidence type="ECO:0000313" key="13">
    <source>
        <dbReference type="EMBL" id="EIW79967.1"/>
    </source>
</evidence>
<protein>
    <recommendedName>
        <fullName evidence="15">P-loop containing nucleoside triphosphate hydrolase protein</fullName>
    </recommendedName>
</protein>
<dbReference type="PANTHER" id="PTHR43394:SF1">
    <property type="entry name" value="ATP-BINDING CASSETTE SUB-FAMILY B MEMBER 10, MITOCHONDRIAL"/>
    <property type="match status" value="1"/>
</dbReference>
<feature type="compositionally biased region" description="Polar residues" evidence="9">
    <location>
        <begin position="836"/>
        <end position="854"/>
    </location>
</feature>
<evidence type="ECO:0000259" key="12">
    <source>
        <dbReference type="PROSITE" id="PS50929"/>
    </source>
</evidence>
<gene>
    <name evidence="13" type="ORF">CONPUDRAFT_126411</name>
</gene>
<dbReference type="InterPro" id="IPR003593">
    <property type="entry name" value="AAA+_ATPase"/>
</dbReference>
<dbReference type="SMART" id="SM00382">
    <property type="entry name" value="AAA"/>
    <property type="match status" value="2"/>
</dbReference>
<feature type="domain" description="ABC transmembrane type-1" evidence="12">
    <location>
        <begin position="1016"/>
        <end position="1301"/>
    </location>
</feature>
<feature type="transmembrane region" description="Helical" evidence="10">
    <location>
        <begin position="1014"/>
        <end position="1036"/>
    </location>
</feature>
<dbReference type="PROSITE" id="PS50929">
    <property type="entry name" value="ABC_TM1F"/>
    <property type="match status" value="2"/>
</dbReference>
<evidence type="ECO:0000256" key="7">
    <source>
        <dbReference type="ARBA" id="ARBA00022989"/>
    </source>
</evidence>
<dbReference type="PANTHER" id="PTHR43394">
    <property type="entry name" value="ATP-DEPENDENT PERMEASE MDL1, MITOCHONDRIAL"/>
    <property type="match status" value="1"/>
</dbReference>
<feature type="transmembrane region" description="Helical" evidence="10">
    <location>
        <begin position="333"/>
        <end position="355"/>
    </location>
</feature>
<dbReference type="GO" id="GO:0005524">
    <property type="term" value="F:ATP binding"/>
    <property type="evidence" value="ECO:0007669"/>
    <property type="project" value="UniProtKB-KW"/>
</dbReference>
<evidence type="ECO:0008006" key="15">
    <source>
        <dbReference type="Google" id="ProtNLM"/>
    </source>
</evidence>
<feature type="transmembrane region" description="Helical" evidence="10">
    <location>
        <begin position="1056"/>
        <end position="1077"/>
    </location>
</feature>
<dbReference type="InterPro" id="IPR027417">
    <property type="entry name" value="P-loop_NTPase"/>
</dbReference>
<dbReference type="FunFam" id="3.40.50.300:FF:000299">
    <property type="entry name" value="ABC transporter ATP-binding protein/permease"/>
    <property type="match status" value="1"/>
</dbReference>
<feature type="region of interest" description="Disordered" evidence="9">
    <location>
        <begin position="1"/>
        <end position="56"/>
    </location>
</feature>
<dbReference type="KEGG" id="cput:CONPUDRAFT_126411"/>
<feature type="transmembrane region" description="Helical" evidence="10">
    <location>
        <begin position="1158"/>
        <end position="1181"/>
    </location>
</feature>
<dbReference type="GO" id="GO:0015421">
    <property type="term" value="F:ABC-type oligopeptide transporter activity"/>
    <property type="evidence" value="ECO:0007669"/>
    <property type="project" value="TreeGrafter"/>
</dbReference>
<dbReference type="CDD" id="cd18577">
    <property type="entry name" value="ABC_6TM_Pgp_ABCB1_D1_like"/>
    <property type="match status" value="1"/>
</dbReference>
<dbReference type="GeneID" id="19199977"/>
<accession>A0A5M3MLQ4</accession>
<evidence type="ECO:0000256" key="9">
    <source>
        <dbReference type="SAM" id="MobiDB-lite"/>
    </source>
</evidence>
<reference evidence="14" key="1">
    <citation type="journal article" date="2012" name="Science">
        <title>The Paleozoic origin of enzymatic lignin decomposition reconstructed from 31 fungal genomes.</title>
        <authorList>
            <person name="Floudas D."/>
            <person name="Binder M."/>
            <person name="Riley R."/>
            <person name="Barry K."/>
            <person name="Blanchette R.A."/>
            <person name="Henrissat B."/>
            <person name="Martinez A.T."/>
            <person name="Otillar R."/>
            <person name="Spatafora J.W."/>
            <person name="Yadav J.S."/>
            <person name="Aerts A."/>
            <person name="Benoit I."/>
            <person name="Boyd A."/>
            <person name="Carlson A."/>
            <person name="Copeland A."/>
            <person name="Coutinho P.M."/>
            <person name="de Vries R.P."/>
            <person name="Ferreira P."/>
            <person name="Findley K."/>
            <person name="Foster B."/>
            <person name="Gaskell J."/>
            <person name="Glotzer D."/>
            <person name="Gorecki P."/>
            <person name="Heitman J."/>
            <person name="Hesse C."/>
            <person name="Hori C."/>
            <person name="Igarashi K."/>
            <person name="Jurgens J.A."/>
            <person name="Kallen N."/>
            <person name="Kersten P."/>
            <person name="Kohler A."/>
            <person name="Kuees U."/>
            <person name="Kumar T.K.A."/>
            <person name="Kuo A."/>
            <person name="LaButti K."/>
            <person name="Larrondo L.F."/>
            <person name="Lindquist E."/>
            <person name="Ling A."/>
            <person name="Lombard V."/>
            <person name="Lucas S."/>
            <person name="Lundell T."/>
            <person name="Martin R."/>
            <person name="McLaughlin D.J."/>
            <person name="Morgenstern I."/>
            <person name="Morin E."/>
            <person name="Murat C."/>
            <person name="Nagy L.G."/>
            <person name="Nolan M."/>
            <person name="Ohm R.A."/>
            <person name="Patyshakuliyeva A."/>
            <person name="Rokas A."/>
            <person name="Ruiz-Duenas F.J."/>
            <person name="Sabat G."/>
            <person name="Salamov A."/>
            <person name="Samejima M."/>
            <person name="Schmutz J."/>
            <person name="Slot J.C."/>
            <person name="St John F."/>
            <person name="Stenlid J."/>
            <person name="Sun H."/>
            <person name="Sun S."/>
            <person name="Syed K."/>
            <person name="Tsang A."/>
            <person name="Wiebenga A."/>
            <person name="Young D."/>
            <person name="Pisabarro A."/>
            <person name="Eastwood D.C."/>
            <person name="Martin F."/>
            <person name="Cullen D."/>
            <person name="Grigoriev I.V."/>
            <person name="Hibbett D.S."/>
        </authorList>
    </citation>
    <scope>NUCLEOTIDE SEQUENCE [LARGE SCALE GENOMIC DNA]</scope>
    <source>
        <strain evidence="14">RWD-64-598 SS2</strain>
    </source>
</reference>
<keyword evidence="14" id="KW-1185">Reference proteome</keyword>
<dbReference type="InterPro" id="IPR017871">
    <property type="entry name" value="ABC_transporter-like_CS"/>
</dbReference>
<organism evidence="13 14">
    <name type="scientific">Coniophora puteana (strain RWD-64-598)</name>
    <name type="common">Brown rot fungus</name>
    <dbReference type="NCBI Taxonomy" id="741705"/>
    <lineage>
        <taxon>Eukaryota</taxon>
        <taxon>Fungi</taxon>
        <taxon>Dikarya</taxon>
        <taxon>Basidiomycota</taxon>
        <taxon>Agaricomycotina</taxon>
        <taxon>Agaricomycetes</taxon>
        <taxon>Agaricomycetidae</taxon>
        <taxon>Boletales</taxon>
        <taxon>Coniophorineae</taxon>
        <taxon>Coniophoraceae</taxon>
        <taxon>Coniophora</taxon>
    </lineage>
</organism>
<feature type="region of interest" description="Disordered" evidence="9">
    <location>
        <begin position="945"/>
        <end position="967"/>
    </location>
</feature>
<feature type="compositionally biased region" description="Basic residues" evidence="9">
    <location>
        <begin position="952"/>
        <end position="965"/>
    </location>
</feature>
<dbReference type="InterPro" id="IPR011527">
    <property type="entry name" value="ABC1_TM_dom"/>
</dbReference>
<evidence type="ECO:0000256" key="2">
    <source>
        <dbReference type="ARBA" id="ARBA00022448"/>
    </source>
</evidence>
<feature type="transmembrane region" description="Helical" evidence="10">
    <location>
        <begin position="227"/>
        <end position="244"/>
    </location>
</feature>
<dbReference type="SUPFAM" id="SSF90123">
    <property type="entry name" value="ABC transporter transmembrane region"/>
    <property type="match status" value="2"/>
</dbReference>
<keyword evidence="3" id="KW-1003">Cell membrane</keyword>
<feature type="transmembrane region" description="Helical" evidence="10">
    <location>
        <begin position="367"/>
        <end position="387"/>
    </location>
</feature>
<evidence type="ECO:0000256" key="10">
    <source>
        <dbReference type="SAM" id="Phobius"/>
    </source>
</evidence>
<feature type="domain" description="ABC transporter" evidence="11">
    <location>
        <begin position="463"/>
        <end position="713"/>
    </location>
</feature>
<keyword evidence="2" id="KW-0813">Transport</keyword>
<name>A0A5M3MLQ4_CONPW</name>
<feature type="transmembrane region" description="Helical" evidence="10">
    <location>
        <begin position="1243"/>
        <end position="1266"/>
    </location>
</feature>
<feature type="compositionally biased region" description="Low complexity" evidence="9">
    <location>
        <begin position="11"/>
        <end position="20"/>
    </location>
</feature>
<dbReference type="RefSeq" id="XP_007770279.1">
    <property type="nucleotide sequence ID" value="XM_007772089.1"/>
</dbReference>
<dbReference type="OrthoDB" id="6500128at2759"/>
<dbReference type="OMA" id="TFWACLT"/>
<evidence type="ECO:0000256" key="8">
    <source>
        <dbReference type="ARBA" id="ARBA00023136"/>
    </source>
</evidence>
<feature type="domain" description="ABC transporter" evidence="11">
    <location>
        <begin position="1334"/>
        <end position="1571"/>
    </location>
</feature>
<dbReference type="InterPro" id="IPR036640">
    <property type="entry name" value="ABC1_TM_sf"/>
</dbReference>
<sequence>MSSYERHSIASTSRSTSSDTSSRRRRDTSSDSSSIDLKATPSSSTPAILPQPTIHSHSPTPSFGLLFSFLTPRRKLTLLAPAIASSVVSGGIAPFMTYVVGQSFNAFAAYPLTANPPQAAKDALLHGVGLAAIELVALGVGALLMSSITSSLWIWTGEHNVVELRRRVYESVTRKDITWFDLRMGSEGDVQDTTAKDAPIGAGGLMAKFARETDDVRTASSLASGQLLQYLTTTITCLILAFTRSPLLTLVILSAVPSLIIIQALSQGFAAPRLARERSLSAAAASLISRSLGAIATVKAFNAAPAEHASLARVFASIADASQGLARLWGGTAALSQFVSMAMFVQGFWFGAHLVRDGRNSAGDVMAVFWACLIATSNLQMAVPLLVTVGRGKASAAALAAVVADEVVLPPPQNDQFLPSSPCSELSFTAIPAKKGRPQQQQHRRRRTQALRKILPRQFVGELALTSVSFAYPARPDVPVLRDVSLFLPARETTFVVGASGSGKSTLGALLRGEYAPCAGSVLLDEQDMRFLDNAWVRTRVGGVCQGSGVVFGGKSVFENVAVGAVGRGGRAEDVEVKQVVEACRMAMLESWVGGLEEGYETVVSGGSGGGEGVQLSGGQRQRVMLARARIRDPDVLILDEPTSALDPPTRALIMAAIRRWRQHKTTVVITHDLASIEDADFVYVMKAGQVVEQGFRADLVVAPDGEFVRMLGSGGVQDADQDGLPGYDDVLAEDAHGETSADGLSVREGHLSIGAMSVLRPVTQSLGNWMFDVVSDLTRPAPAGAVRLPPDEEEISPLDKRDFRSQFVPAEAFPSREQNPFEKAETQAWNGTTVQRVRRPSSMSILPSPTSPKASRASRFELPELSMPPRAYDGRRMSLQWTPTSPTFSATPTVVATSPTFSSPRVAFRNPFEDAPVPPQDEGVYVIEEDDAFEMEKAAMDRSGALAATRRSTRASSHRPRRSTVTHDRAPLIKVDVPPVPASGASTKSPAPGTPGLIATIRMVYPSIPNKPLLALGLLACLASGSMTPVFSFLLSKLMFEVSAGASDASLINAYGALVLGIAALDGLLLGTKYGVMESLSMRWAARVRGVAFARVVRQDKAWFDRDENGVARVTQGIVKDADDARVVISVVMGQCVVVCAMLGLGLVWAMAWGWQLTLVGLAVAPVFVGVMGAQSGLVAKCEVRNKRAREEVGRVYYESILNIRAIRGLALEPVLAQQFETAAAQCLSTGRRGAFVEGCTYGVASALIYLAEALLFYVGAVLMSKGTYTYLQMVQTLNLVVFTVTIGSQLMAFTQRIAKCVRAANDLHALVRLEDGEGERQGMLREKIKGDLVFDAVEFSYPTNPTETVLRSLSMRIRDGECVALVGGSGCGKSTVAALLQRLYEPTGGAITVGGANLSFMDVKHLRDHVAVVSQNPNLFDASVRDNIAYGHADRLTQADVERAARAAHVHDFVMSLPQGYGTLVGENAALISGGQAQRLQLARALARPSKILILDECTSALDAQNQAAVLETVREAKVGRTTLVVTHKVPVMRMCDRIVVLEGGRVVEEGTFESLVERRGSFAKLASGGEWVGE</sequence>
<feature type="transmembrane region" description="Helical" evidence="10">
    <location>
        <begin position="1128"/>
        <end position="1152"/>
    </location>
</feature>
<comment type="caution">
    <text evidence="13">The sequence shown here is derived from an EMBL/GenBank/DDBJ whole genome shotgun (WGS) entry which is preliminary data.</text>
</comment>
<dbReference type="PROSITE" id="PS00211">
    <property type="entry name" value="ABC_TRANSPORTER_1"/>
    <property type="match status" value="1"/>
</dbReference>
<feature type="transmembrane region" description="Helical" evidence="10">
    <location>
        <begin position="1272"/>
        <end position="1295"/>
    </location>
</feature>
<dbReference type="SUPFAM" id="SSF52540">
    <property type="entry name" value="P-loop containing nucleoside triphosphate hydrolases"/>
    <property type="match status" value="2"/>
</dbReference>
<feature type="transmembrane region" description="Helical" evidence="10">
    <location>
        <begin position="78"/>
        <end position="104"/>
    </location>
</feature>
<dbReference type="Pfam" id="PF00005">
    <property type="entry name" value="ABC_tran"/>
    <property type="match status" value="2"/>
</dbReference>
<proteinExistence type="predicted"/>
<evidence type="ECO:0000256" key="1">
    <source>
        <dbReference type="ARBA" id="ARBA00004651"/>
    </source>
</evidence>
<feature type="region of interest" description="Disordered" evidence="9">
    <location>
        <begin position="836"/>
        <end position="858"/>
    </location>
</feature>
<keyword evidence="4 10" id="KW-0812">Transmembrane</keyword>
<comment type="subcellular location">
    <subcellularLocation>
        <location evidence="1">Cell membrane</location>
        <topology evidence="1">Multi-pass membrane protein</topology>
    </subcellularLocation>
</comment>